<dbReference type="KEGG" id="ddt:AAY81_06310"/>
<dbReference type="STRING" id="79604.AAY81_06310"/>
<dbReference type="Gene3D" id="3.40.640.10">
    <property type="entry name" value="Type I PLP-dependent aspartate aminotransferase-like (Major domain)"/>
    <property type="match status" value="1"/>
</dbReference>
<proteinExistence type="predicted"/>
<dbReference type="AlphaFoldDB" id="A0A172RYK4"/>
<name>A0A172RYK4_9ACTN</name>
<accession>A0A172RYK4</accession>
<dbReference type="RefSeq" id="WP_066662792.1">
    <property type="nucleotide sequence ID" value="NZ_CP011402.1"/>
</dbReference>
<evidence type="ECO:0000256" key="2">
    <source>
        <dbReference type="ARBA" id="ARBA00022898"/>
    </source>
</evidence>
<dbReference type="PANTHER" id="PTHR42885">
    <property type="entry name" value="HISTIDINOL-PHOSPHATE AMINOTRANSFERASE-RELATED"/>
    <property type="match status" value="1"/>
</dbReference>
<protein>
    <submittedName>
        <fullName evidence="4">Threonine-phosphate decarboxylase</fullName>
    </submittedName>
</protein>
<dbReference type="InterPro" id="IPR015421">
    <property type="entry name" value="PyrdxlP-dep_Trfase_major"/>
</dbReference>
<keyword evidence="5" id="KW-1185">Reference proteome</keyword>
<dbReference type="Proteomes" id="UP000182975">
    <property type="component" value="Unassembled WGS sequence"/>
</dbReference>
<comment type="cofactor">
    <cofactor evidence="1">
        <name>pyridoxal 5'-phosphate</name>
        <dbReference type="ChEBI" id="CHEBI:597326"/>
    </cofactor>
</comment>
<dbReference type="Gene3D" id="3.90.1150.10">
    <property type="entry name" value="Aspartate Aminotransferase, domain 1"/>
    <property type="match status" value="1"/>
</dbReference>
<dbReference type="Pfam" id="PF00155">
    <property type="entry name" value="Aminotran_1_2"/>
    <property type="match status" value="1"/>
</dbReference>
<dbReference type="InterPro" id="IPR004839">
    <property type="entry name" value="Aminotransferase_I/II_large"/>
</dbReference>
<keyword evidence="2" id="KW-0663">Pyridoxal phosphate</keyword>
<feature type="domain" description="Aminotransferase class I/classII large" evidence="3">
    <location>
        <begin position="39"/>
        <end position="371"/>
    </location>
</feature>
<evidence type="ECO:0000313" key="4">
    <source>
        <dbReference type="EMBL" id="SEO76604.1"/>
    </source>
</evidence>
<dbReference type="PANTHER" id="PTHR42885:SF1">
    <property type="entry name" value="THREONINE-PHOSPHATE DECARBOXYLASE"/>
    <property type="match status" value="1"/>
</dbReference>
<dbReference type="SUPFAM" id="SSF53383">
    <property type="entry name" value="PLP-dependent transferases"/>
    <property type="match status" value="1"/>
</dbReference>
<dbReference type="InterPro" id="IPR015424">
    <property type="entry name" value="PyrdxlP-dep_Trfase"/>
</dbReference>
<reference evidence="5" key="1">
    <citation type="submission" date="2016-10" db="EMBL/GenBank/DDBJ databases">
        <authorList>
            <person name="Varghese N."/>
        </authorList>
    </citation>
    <scope>NUCLEOTIDE SEQUENCE [LARGE SCALE GENOMIC DNA]</scope>
    <source>
        <strain evidence="5">DSM 21843</strain>
    </source>
</reference>
<gene>
    <name evidence="4" type="ORF">SAMN02910314_01123</name>
</gene>
<dbReference type="CDD" id="cd00609">
    <property type="entry name" value="AAT_like"/>
    <property type="match status" value="1"/>
</dbReference>
<dbReference type="InterPro" id="IPR015422">
    <property type="entry name" value="PyrdxlP-dep_Trfase_small"/>
</dbReference>
<dbReference type="EMBL" id="FOEC01000006">
    <property type="protein sequence ID" value="SEO76604.1"/>
    <property type="molecule type" value="Genomic_DNA"/>
</dbReference>
<evidence type="ECO:0000259" key="3">
    <source>
        <dbReference type="Pfam" id="PF00155"/>
    </source>
</evidence>
<sequence>MSMPSLLGFNGTADYRQTVTTLPQKPVCLPYELRTEMTWMDFCHPVNPMGTPKPFIQAMHSALVEGELAYVPDRDGHVLRDELARYLGIDRSCILVGTSVTKMIRATAQAYACGVVGIMMPAPADYALAISNAGHDYIEIENPTSFATLDAYTARSMYGDFDGMVLANPSYPTSRLLQSDTLVHYLETCGWVIVDESYIELAFGAESLLPLIERYSNLIVVRSPSVTFGMPGVPLSYIAANPATIKQIRQFYDGADATMFAEVLAKSIVRHGDYLERTHEFLDTEIPWMQCMLSLIPGISIHPAEGNFVLCEFTPGEEMRLSVTCAEELIVKLQLAGFLVNRLAGSPGLPSDEFFCVCVRTREENQKLLDAMRGIINGDK</sequence>
<evidence type="ECO:0000313" key="5">
    <source>
        <dbReference type="Proteomes" id="UP000182975"/>
    </source>
</evidence>
<evidence type="ECO:0000256" key="1">
    <source>
        <dbReference type="ARBA" id="ARBA00001933"/>
    </source>
</evidence>
<organism evidence="4 5">
    <name type="scientific">Denitrobacterium detoxificans</name>
    <dbReference type="NCBI Taxonomy" id="79604"/>
    <lineage>
        <taxon>Bacteria</taxon>
        <taxon>Bacillati</taxon>
        <taxon>Actinomycetota</taxon>
        <taxon>Coriobacteriia</taxon>
        <taxon>Eggerthellales</taxon>
        <taxon>Eggerthellaceae</taxon>
        <taxon>Denitrobacterium</taxon>
    </lineage>
</organism>
<dbReference type="GO" id="GO:0030170">
    <property type="term" value="F:pyridoxal phosphate binding"/>
    <property type="evidence" value="ECO:0007669"/>
    <property type="project" value="InterPro"/>
</dbReference>